<dbReference type="PATRIC" id="fig|1202724.3.peg.2774"/>
<accession>A0A0M9VIR4</accession>
<name>A0A0M9VIR4_9FLAO</name>
<protein>
    <submittedName>
        <fullName evidence="1">Uncharacterized protein</fullName>
    </submittedName>
</protein>
<dbReference type="Proteomes" id="UP000037755">
    <property type="component" value="Unassembled WGS sequence"/>
</dbReference>
<dbReference type="STRING" id="1202724.AM493_13385"/>
<keyword evidence="2" id="KW-1185">Reference proteome</keyword>
<dbReference type="AlphaFoldDB" id="A0A0M9VIR4"/>
<comment type="caution">
    <text evidence="1">The sequence shown here is derived from an EMBL/GenBank/DDBJ whole genome shotgun (WGS) entry which is preliminary data.</text>
</comment>
<reference evidence="1 2" key="1">
    <citation type="submission" date="2015-08" db="EMBL/GenBank/DDBJ databases">
        <title>Whole genome sequence of Flavobacterium akiainvivens IK-1T, from decaying Wikstroemia oahuensis, an endemic Hawaiian shrub.</title>
        <authorList>
            <person name="Wan X."/>
            <person name="Hou S."/>
            <person name="Saito J."/>
            <person name="Donachie S."/>
        </authorList>
    </citation>
    <scope>NUCLEOTIDE SEQUENCE [LARGE SCALE GENOMIC DNA]</scope>
    <source>
        <strain evidence="1 2">IK-1</strain>
    </source>
</reference>
<evidence type="ECO:0000313" key="1">
    <source>
        <dbReference type="EMBL" id="KOS06912.1"/>
    </source>
</evidence>
<gene>
    <name evidence="1" type="ORF">AM493_13385</name>
</gene>
<evidence type="ECO:0000313" key="2">
    <source>
        <dbReference type="Proteomes" id="UP000037755"/>
    </source>
</evidence>
<proteinExistence type="predicted"/>
<organism evidence="1 2">
    <name type="scientific">Flavobacterium akiainvivens</name>
    <dbReference type="NCBI Taxonomy" id="1202724"/>
    <lineage>
        <taxon>Bacteria</taxon>
        <taxon>Pseudomonadati</taxon>
        <taxon>Bacteroidota</taxon>
        <taxon>Flavobacteriia</taxon>
        <taxon>Flavobacteriales</taxon>
        <taxon>Flavobacteriaceae</taxon>
        <taxon>Flavobacterium</taxon>
    </lineage>
</organism>
<dbReference type="EMBL" id="LIYD01000005">
    <property type="protein sequence ID" value="KOS06912.1"/>
    <property type="molecule type" value="Genomic_DNA"/>
</dbReference>
<sequence length="125" mass="14500">MFEFTDITFQHKVWLEGFYPDVASNYTEALCSYFDDLDLNEGYDNFVNQGFASAQEAAIVIPFHKMLDNYIGSINKEGLTDIVVLNDPDWHEVVNFGFATWQQLKAHLNNTEEQGFMLQLEDKYL</sequence>